<protein>
    <recommendedName>
        <fullName evidence="4">Terpene synthase N-terminal domain-containing protein</fullName>
    </recommendedName>
</protein>
<dbReference type="PANTHER" id="PTHR31739">
    <property type="entry name" value="ENT-COPALYL DIPHOSPHATE SYNTHASE, CHLOROPLASTIC"/>
    <property type="match status" value="1"/>
</dbReference>
<dbReference type="SFLD" id="SFLDG01605">
    <property type="entry name" value="Terpene_Cyclase_Like_1_N-term"/>
    <property type="match status" value="1"/>
</dbReference>
<organism evidence="5 6">
    <name type="scientific">Cuscuta europaea</name>
    <name type="common">European dodder</name>
    <dbReference type="NCBI Taxonomy" id="41803"/>
    <lineage>
        <taxon>Eukaryota</taxon>
        <taxon>Viridiplantae</taxon>
        <taxon>Streptophyta</taxon>
        <taxon>Embryophyta</taxon>
        <taxon>Tracheophyta</taxon>
        <taxon>Spermatophyta</taxon>
        <taxon>Magnoliopsida</taxon>
        <taxon>eudicotyledons</taxon>
        <taxon>Gunneridae</taxon>
        <taxon>Pentapetalae</taxon>
        <taxon>asterids</taxon>
        <taxon>lamiids</taxon>
        <taxon>Solanales</taxon>
        <taxon>Convolvulaceae</taxon>
        <taxon>Cuscuteae</taxon>
        <taxon>Cuscuta</taxon>
        <taxon>Cuscuta subgen. Cuscuta</taxon>
    </lineage>
</organism>
<dbReference type="InterPro" id="IPR008930">
    <property type="entry name" value="Terpenoid_cyclase/PrenylTrfase"/>
</dbReference>
<dbReference type="InterPro" id="IPR044814">
    <property type="entry name" value="Terpene_cyclase_plant_C1"/>
</dbReference>
<dbReference type="InterPro" id="IPR036965">
    <property type="entry name" value="Terpene_synth_N_sf"/>
</dbReference>
<dbReference type="InterPro" id="IPR050148">
    <property type="entry name" value="Terpene_synthase-like"/>
</dbReference>
<dbReference type="SUPFAM" id="SSF48576">
    <property type="entry name" value="Terpenoid synthases"/>
    <property type="match status" value="1"/>
</dbReference>
<dbReference type="CDD" id="cd00684">
    <property type="entry name" value="Terpene_cyclase_plant_C1"/>
    <property type="match status" value="1"/>
</dbReference>
<evidence type="ECO:0000256" key="1">
    <source>
        <dbReference type="ARBA" id="ARBA00001946"/>
    </source>
</evidence>
<gene>
    <name evidence="5" type="ORF">CEURO_LOCUS4993</name>
</gene>
<dbReference type="GO" id="GO:0016115">
    <property type="term" value="P:terpenoid catabolic process"/>
    <property type="evidence" value="ECO:0007669"/>
    <property type="project" value="UniProtKB-ARBA"/>
</dbReference>
<reference evidence="5" key="1">
    <citation type="submission" date="2022-07" db="EMBL/GenBank/DDBJ databases">
        <authorList>
            <person name="Macas J."/>
            <person name="Novak P."/>
            <person name="Neumann P."/>
        </authorList>
    </citation>
    <scope>NUCLEOTIDE SEQUENCE</scope>
</reference>
<dbReference type="FunFam" id="1.50.10.130:FF:000002">
    <property type="entry name" value="Ent-copalyl diphosphate synthase, chloroplastic"/>
    <property type="match status" value="1"/>
</dbReference>
<sequence length="835" mass="96228">MSAQCFLAASLNCRFFPSTTLHYPPAYLPPPLQFYLKAGNWSSSGQRQPQSFTPSQQCNAVSKPRTQEYVDVFQNGLPVLKWNERLDNDSIVEKQTNGCDVVITSLENEIKERVERVRSMLMSMEDGEISVSAYDTAWVALVKDEEKGGMSPQFPGALDWIAQNQLPDGSWGDRAIFLAHDRVLNTLACVIALKSWNLYPQQFQLGIMFLRKNIRKVEDEDGEHMPIGFEVAFPSLIEMAKKLDIHFPDHSSSQPFQKIYAHRNLKLTKIPKKVMHEVPTTLLHSLEGMEDLEWEKLLDLKCDDGSFLFSPASTAFALIHTRDPNCLRYLSNAVHKFHGGVPNVYPVDLFEHIWVVDRLQRLGISRYFKSEIAQCIHYVHRYWSERGICWARNTRVQDIDDTAMAFRLLRLHGYEVSPEVFKNFKNGEEFMCFAGQTNQAVTGMYNLYRASQIKFPGEKILEDAMEFASIFLQRKRASNELLDKWIITKDLPGEVGYALDVPWYASLPRLETRLFLEQYGGEDDVWIGKTLYRMPLVNNNLYLELGKLDYNNCQALHQLEWKGVQKWYRDCNLAQFGVSERSLLLGYYLAMASIFEPENSKERLAWAKTSALMEAIGSKFGTGKTEICQDQKKAFLHEFISNNFSEDYNNHNGSRHPTRNKTLVGALLETLNQLSIDALQAHGGDIHQYLRLAWGKWLLNWEKNGAVQGEAELLVLTLNMFNGPQVSEELLLSHPKYHQLMEITNRICHQLCLYRQCKISQSQPQKRPLEKMTAEIELDMQYLVKMVLTKDSDEDLIHDVKQTFLIVAKAFYYAAYCNPETIDFHITKVLFERVH</sequence>
<keyword evidence="2" id="KW-0479">Metal-binding</keyword>
<dbReference type="GO" id="GO:0009686">
    <property type="term" value="P:gibberellin biosynthetic process"/>
    <property type="evidence" value="ECO:0007669"/>
    <property type="project" value="TreeGrafter"/>
</dbReference>
<proteinExistence type="predicted"/>
<dbReference type="EMBL" id="CAMAPE010000008">
    <property type="protein sequence ID" value="CAH9073912.1"/>
    <property type="molecule type" value="Genomic_DNA"/>
</dbReference>
<dbReference type="OrthoDB" id="2343925at2759"/>
<name>A0A9P1E2J9_CUSEU</name>
<comment type="cofactor">
    <cofactor evidence="1">
        <name>Mg(2+)</name>
        <dbReference type="ChEBI" id="CHEBI:18420"/>
    </cofactor>
</comment>
<dbReference type="AlphaFoldDB" id="A0A9P1E2J9"/>
<dbReference type="InterPro" id="IPR008949">
    <property type="entry name" value="Isoprenoid_synthase_dom_sf"/>
</dbReference>
<keyword evidence="3" id="KW-0460">Magnesium</keyword>
<comment type="caution">
    <text evidence="5">The sequence shown here is derived from an EMBL/GenBank/DDBJ whole genome shotgun (WGS) entry which is preliminary data.</text>
</comment>
<feature type="domain" description="Terpene synthase N-terminal" evidence="4">
    <location>
        <begin position="293"/>
        <end position="499"/>
    </location>
</feature>
<dbReference type="GO" id="GO:0009507">
    <property type="term" value="C:chloroplast"/>
    <property type="evidence" value="ECO:0007669"/>
    <property type="project" value="TreeGrafter"/>
</dbReference>
<dbReference type="GO" id="GO:0009395">
    <property type="term" value="P:phospholipid catabolic process"/>
    <property type="evidence" value="ECO:0007669"/>
    <property type="project" value="UniProtKB-ARBA"/>
</dbReference>
<dbReference type="GO" id="GO:0000287">
    <property type="term" value="F:magnesium ion binding"/>
    <property type="evidence" value="ECO:0007669"/>
    <property type="project" value="TreeGrafter"/>
</dbReference>
<evidence type="ECO:0000256" key="3">
    <source>
        <dbReference type="ARBA" id="ARBA00022842"/>
    </source>
</evidence>
<evidence type="ECO:0000256" key="2">
    <source>
        <dbReference type="ARBA" id="ARBA00022723"/>
    </source>
</evidence>
<evidence type="ECO:0000313" key="5">
    <source>
        <dbReference type="EMBL" id="CAH9073912.1"/>
    </source>
</evidence>
<dbReference type="Gene3D" id="1.10.600.10">
    <property type="entry name" value="Farnesyl Diphosphate Synthase"/>
    <property type="match status" value="1"/>
</dbReference>
<dbReference type="Gene3D" id="1.50.10.160">
    <property type="match status" value="1"/>
</dbReference>
<dbReference type="PANTHER" id="PTHR31739:SF4">
    <property type="entry name" value="ENT-COPALYL DIPHOSPHATE SYNTHASE, CHLOROPLASTIC"/>
    <property type="match status" value="1"/>
</dbReference>
<dbReference type="SFLD" id="SFLDG01014">
    <property type="entry name" value="Terpene_Cyclase_Like_1_N-term"/>
    <property type="match status" value="1"/>
</dbReference>
<dbReference type="Proteomes" id="UP001152484">
    <property type="component" value="Unassembled WGS sequence"/>
</dbReference>
<evidence type="ECO:0000259" key="4">
    <source>
        <dbReference type="Pfam" id="PF01397"/>
    </source>
</evidence>
<dbReference type="Pfam" id="PF01397">
    <property type="entry name" value="Terpene_synth"/>
    <property type="match status" value="1"/>
</dbReference>
<keyword evidence="6" id="KW-1185">Reference proteome</keyword>
<dbReference type="InterPro" id="IPR001906">
    <property type="entry name" value="Terpene_synth_N"/>
</dbReference>
<dbReference type="SUPFAM" id="SSF48239">
    <property type="entry name" value="Terpenoid cyclases/Protein prenyltransferases"/>
    <property type="match status" value="2"/>
</dbReference>
<dbReference type="Gene3D" id="1.50.10.130">
    <property type="entry name" value="Terpene synthase, N-terminal domain"/>
    <property type="match status" value="1"/>
</dbReference>
<dbReference type="GO" id="GO:0010333">
    <property type="term" value="F:terpene synthase activity"/>
    <property type="evidence" value="ECO:0007669"/>
    <property type="project" value="InterPro"/>
</dbReference>
<evidence type="ECO:0000313" key="6">
    <source>
        <dbReference type="Proteomes" id="UP001152484"/>
    </source>
</evidence>
<accession>A0A9P1E2J9</accession>